<dbReference type="SUPFAM" id="SSF81464">
    <property type="entry name" value="Cytochrome c oxidase subunit II-like, transmembrane region"/>
    <property type="match status" value="1"/>
</dbReference>
<dbReference type="Gene3D" id="2.60.40.420">
    <property type="entry name" value="Cupredoxins - blue copper proteins"/>
    <property type="match status" value="1"/>
</dbReference>
<organism evidence="22">
    <name type="scientific">Achilidae gen. 1 sp. n. 1 SX-2018</name>
    <dbReference type="NCBI Taxonomy" id="2232070"/>
    <lineage>
        <taxon>Eukaryota</taxon>
        <taxon>Metazoa</taxon>
        <taxon>Ecdysozoa</taxon>
        <taxon>Arthropoda</taxon>
        <taxon>Hexapoda</taxon>
        <taxon>Insecta</taxon>
        <taxon>Pterygota</taxon>
        <taxon>Neoptera</taxon>
        <taxon>Paraneoptera</taxon>
        <taxon>Hemiptera</taxon>
        <taxon>Auchenorrhyncha</taxon>
        <taxon>Fulgoroidea</taxon>
        <taxon>Achilidae</taxon>
    </lineage>
</organism>
<evidence type="ECO:0000256" key="4">
    <source>
        <dbReference type="ARBA" id="ARBA00015946"/>
    </source>
</evidence>
<evidence type="ECO:0000256" key="14">
    <source>
        <dbReference type="ARBA" id="ARBA00023008"/>
    </source>
</evidence>
<dbReference type="PRINTS" id="PR01166">
    <property type="entry name" value="CYCOXIDASEII"/>
</dbReference>
<evidence type="ECO:0000256" key="7">
    <source>
        <dbReference type="ARBA" id="ARBA00022692"/>
    </source>
</evidence>
<evidence type="ECO:0000256" key="12">
    <source>
        <dbReference type="ARBA" id="ARBA00022982"/>
    </source>
</evidence>
<accession>A0A3S5XHP3</accession>
<dbReference type="SUPFAM" id="SSF49503">
    <property type="entry name" value="Cupredoxins"/>
    <property type="match status" value="1"/>
</dbReference>
<feature type="transmembrane region" description="Helical" evidence="19">
    <location>
        <begin position="21"/>
        <end position="43"/>
    </location>
</feature>
<evidence type="ECO:0000256" key="18">
    <source>
        <dbReference type="RuleBase" id="RU000457"/>
    </source>
</evidence>
<dbReference type="InterPro" id="IPR011759">
    <property type="entry name" value="Cyt_c_oxidase_su2_TM_dom"/>
</dbReference>
<feature type="transmembrane region" description="Helical" evidence="19">
    <location>
        <begin position="63"/>
        <end position="85"/>
    </location>
</feature>
<gene>
    <name evidence="22" type="primary">cox2</name>
</gene>
<comment type="catalytic activity">
    <reaction evidence="17">
        <text>4 Fe(II)-[cytochrome c] + O2 + 8 H(+)(in) = 4 Fe(III)-[cytochrome c] + 2 H2O + 4 H(+)(out)</text>
        <dbReference type="Rhea" id="RHEA:11436"/>
        <dbReference type="Rhea" id="RHEA-COMP:10350"/>
        <dbReference type="Rhea" id="RHEA-COMP:14399"/>
        <dbReference type="ChEBI" id="CHEBI:15377"/>
        <dbReference type="ChEBI" id="CHEBI:15378"/>
        <dbReference type="ChEBI" id="CHEBI:15379"/>
        <dbReference type="ChEBI" id="CHEBI:29033"/>
        <dbReference type="ChEBI" id="CHEBI:29034"/>
        <dbReference type="EC" id="7.1.1.9"/>
    </reaction>
    <physiologicalReaction direction="left-to-right" evidence="17">
        <dbReference type="Rhea" id="RHEA:11437"/>
    </physiologicalReaction>
</comment>
<evidence type="ECO:0000256" key="9">
    <source>
        <dbReference type="ARBA" id="ARBA00022792"/>
    </source>
</evidence>
<dbReference type="PANTHER" id="PTHR22888:SF9">
    <property type="entry name" value="CYTOCHROME C OXIDASE SUBUNIT 2"/>
    <property type="match status" value="1"/>
</dbReference>
<sequence>MTTWMKMNTMNSTSPMMEQLIFFHDHSMMILISITTIVMFMLYSVLKNMISNRSLTENQPTELIWTIMPAITLIFIAIPSLKILYLMEEITNPSITIKTMGHQWYWSYEYSDSKKVEFESYMKKNETNKSFRLLEVDNRVPIPFLTQTRMIISSSDVIHSWTIPSIGMKLDAIPGRLNQMSFTINKPGMFFGQCSEICGTNHTFMPIVIESINMKTFIKWIKF</sequence>
<protein>
    <recommendedName>
        <fullName evidence="4 18">Cytochrome c oxidase subunit 2</fullName>
    </recommendedName>
</protein>
<dbReference type="InterPro" id="IPR045187">
    <property type="entry name" value="CcO_II"/>
</dbReference>
<reference evidence="22" key="1">
    <citation type="submission" date="2018-05" db="EMBL/GenBank/DDBJ databases">
        <title>Complete sequence and characterization of the mitochondrial genome of Achilidae,using next generation sequencing.</title>
        <authorList>
            <person name="Xu S."/>
        </authorList>
    </citation>
    <scope>NUCLEOTIDE SEQUENCE</scope>
</reference>
<keyword evidence="15 18" id="KW-0496">Mitochondrion</keyword>
<dbReference type="InterPro" id="IPR034210">
    <property type="entry name" value="CcO_II_C"/>
</dbReference>
<dbReference type="Pfam" id="PF02790">
    <property type="entry name" value="COX2_TM"/>
    <property type="match status" value="1"/>
</dbReference>
<dbReference type="InterPro" id="IPR036257">
    <property type="entry name" value="Cyt_c_oxidase_su2_TM_sf"/>
</dbReference>
<evidence type="ECO:0000256" key="5">
    <source>
        <dbReference type="ARBA" id="ARBA00022448"/>
    </source>
</evidence>
<keyword evidence="11" id="KW-1278">Translocase</keyword>
<feature type="domain" description="Cytochrome oxidase subunit II transmembrane region profile" evidence="21">
    <location>
        <begin position="1"/>
        <end position="91"/>
    </location>
</feature>
<dbReference type="InterPro" id="IPR008972">
    <property type="entry name" value="Cupredoxin"/>
</dbReference>
<keyword evidence="16 18" id="KW-0472">Membrane</keyword>
<comment type="similarity">
    <text evidence="2 18">Belongs to the cytochrome c oxidase subunit 2 family.</text>
</comment>
<dbReference type="GO" id="GO:0005507">
    <property type="term" value="F:copper ion binding"/>
    <property type="evidence" value="ECO:0007669"/>
    <property type="project" value="InterPro"/>
</dbReference>
<evidence type="ECO:0000256" key="3">
    <source>
        <dbReference type="ARBA" id="ARBA00011164"/>
    </source>
</evidence>
<dbReference type="PROSITE" id="PS50999">
    <property type="entry name" value="COX2_TM"/>
    <property type="match status" value="1"/>
</dbReference>
<keyword evidence="6 18" id="KW-0679">Respiratory chain</keyword>
<comment type="subunit">
    <text evidence="3">Component of the cytochrome c oxidase (complex IV, CIV), a multisubunit enzyme composed of a catalytic core of 3 subunits and several supernumerary subunits. The complex exists as a monomer or a dimer and forms supercomplexes (SCs) in the inner mitochondrial membrane with ubiquinol-cytochrome c oxidoreductase (cytochrome b-c1 complex, complex III, CIII).</text>
</comment>
<evidence type="ECO:0000256" key="1">
    <source>
        <dbReference type="ARBA" id="ARBA00004448"/>
    </source>
</evidence>
<keyword evidence="14 18" id="KW-0186">Copper</keyword>
<name>A0A3S5XHP3_9HEMI</name>
<dbReference type="InterPro" id="IPR002429">
    <property type="entry name" value="CcO_II-like_C"/>
</dbReference>
<evidence type="ECO:0000313" key="22">
    <source>
        <dbReference type="EMBL" id="AZZ89038.1"/>
    </source>
</evidence>
<dbReference type="PROSITE" id="PS50857">
    <property type="entry name" value="COX2_CUA"/>
    <property type="match status" value="1"/>
</dbReference>
<dbReference type="GO" id="GO:0005743">
    <property type="term" value="C:mitochondrial inner membrane"/>
    <property type="evidence" value="ECO:0007669"/>
    <property type="project" value="UniProtKB-SubCell"/>
</dbReference>
<proteinExistence type="inferred from homology"/>
<keyword evidence="8 18" id="KW-0479">Metal-binding</keyword>
<keyword evidence="10" id="KW-0460">Magnesium</keyword>
<evidence type="ECO:0000259" key="20">
    <source>
        <dbReference type="PROSITE" id="PS50857"/>
    </source>
</evidence>
<evidence type="ECO:0000256" key="15">
    <source>
        <dbReference type="ARBA" id="ARBA00023128"/>
    </source>
</evidence>
<dbReference type="Gene3D" id="1.10.287.90">
    <property type="match status" value="1"/>
</dbReference>
<dbReference type="GO" id="GO:0004129">
    <property type="term" value="F:cytochrome-c oxidase activity"/>
    <property type="evidence" value="ECO:0007669"/>
    <property type="project" value="UniProtKB-EC"/>
</dbReference>
<dbReference type="InterPro" id="IPR014222">
    <property type="entry name" value="Cyt_c_oxidase_su2"/>
</dbReference>
<evidence type="ECO:0000256" key="19">
    <source>
        <dbReference type="SAM" id="Phobius"/>
    </source>
</evidence>
<evidence type="ECO:0000256" key="10">
    <source>
        <dbReference type="ARBA" id="ARBA00022842"/>
    </source>
</evidence>
<dbReference type="EMBL" id="MH324929">
    <property type="protein sequence ID" value="AZZ89038.1"/>
    <property type="molecule type" value="Genomic_DNA"/>
</dbReference>
<evidence type="ECO:0000256" key="8">
    <source>
        <dbReference type="ARBA" id="ARBA00022723"/>
    </source>
</evidence>
<comment type="cofactor">
    <cofactor evidence="18">
        <name>Cu cation</name>
        <dbReference type="ChEBI" id="CHEBI:23378"/>
    </cofactor>
    <text evidence="18">Binds a copper A center.</text>
</comment>
<dbReference type="PROSITE" id="PS00078">
    <property type="entry name" value="COX2"/>
    <property type="match status" value="1"/>
</dbReference>
<keyword evidence="13 19" id="KW-1133">Transmembrane helix</keyword>
<feature type="domain" description="Cytochrome oxidase subunit II copper A binding" evidence="20">
    <location>
        <begin position="92"/>
        <end position="223"/>
    </location>
</feature>
<keyword evidence="5 18" id="KW-0813">Transport</keyword>
<geneLocation type="mitochondrion" evidence="22"/>
<keyword evidence="12 18" id="KW-0249">Electron transport</keyword>
<evidence type="ECO:0000256" key="16">
    <source>
        <dbReference type="ARBA" id="ARBA00023136"/>
    </source>
</evidence>
<dbReference type="GO" id="GO:0042773">
    <property type="term" value="P:ATP synthesis coupled electron transport"/>
    <property type="evidence" value="ECO:0007669"/>
    <property type="project" value="TreeGrafter"/>
</dbReference>
<dbReference type="Pfam" id="PF00116">
    <property type="entry name" value="COX2"/>
    <property type="match status" value="1"/>
</dbReference>
<dbReference type="CDD" id="cd13912">
    <property type="entry name" value="CcO_II_C"/>
    <property type="match status" value="1"/>
</dbReference>
<evidence type="ECO:0000256" key="11">
    <source>
        <dbReference type="ARBA" id="ARBA00022967"/>
    </source>
</evidence>
<evidence type="ECO:0000259" key="21">
    <source>
        <dbReference type="PROSITE" id="PS50999"/>
    </source>
</evidence>
<dbReference type="AlphaFoldDB" id="A0A3S5XHP3"/>
<evidence type="ECO:0000256" key="17">
    <source>
        <dbReference type="ARBA" id="ARBA00049512"/>
    </source>
</evidence>
<keyword evidence="9 18" id="KW-0999">Mitochondrion inner membrane</keyword>
<dbReference type="FunFam" id="2.60.40.420:FF:000001">
    <property type="entry name" value="Cytochrome c oxidase subunit 2"/>
    <property type="match status" value="1"/>
</dbReference>
<comment type="function">
    <text evidence="18">Component of the cytochrome c oxidase, the last enzyme in the mitochondrial electron transport chain which drives oxidative phosphorylation. The respiratory chain contains 3 multisubunit complexes succinate dehydrogenase (complex II, CII), ubiquinol-cytochrome c oxidoreductase (cytochrome b-c1 complex, complex III, CIII) and cytochrome c oxidase (complex IV, CIV), that cooperate to transfer electrons derived from NADH and succinate to molecular oxygen, creating an electrochemical gradient over the inner membrane that drives transmembrane transport and the ATP synthase. Cytochrome c oxidase is the component of the respiratory chain that catalyzes the reduction of oxygen to water. Electrons originating from reduced cytochrome c in the intermembrane space (IMS) are transferred via the dinuclear copper A center (CU(A)) of subunit 2 and heme A of subunit 1 to the active site in subunit 1, a binuclear center (BNC) formed by heme A3 and copper B (CU(B)). The BNC reduces molecular oxygen to 2 water molecules using 4 electrons from cytochrome c in the IMS and 4 protons from the mitochondrial matrix.</text>
</comment>
<dbReference type="GO" id="GO:0016491">
    <property type="term" value="F:oxidoreductase activity"/>
    <property type="evidence" value="ECO:0007669"/>
    <property type="project" value="InterPro"/>
</dbReference>
<dbReference type="NCBIfam" id="TIGR02866">
    <property type="entry name" value="CoxB"/>
    <property type="match status" value="1"/>
</dbReference>
<dbReference type="PANTHER" id="PTHR22888">
    <property type="entry name" value="CYTOCHROME C OXIDASE, SUBUNIT II"/>
    <property type="match status" value="1"/>
</dbReference>
<dbReference type="InterPro" id="IPR001505">
    <property type="entry name" value="Copper_CuA"/>
</dbReference>
<comment type="subcellular location">
    <subcellularLocation>
        <location evidence="1 18">Mitochondrion inner membrane</location>
        <topology evidence="1 18">Multi-pass membrane protein</topology>
    </subcellularLocation>
</comment>
<evidence type="ECO:0000256" key="6">
    <source>
        <dbReference type="ARBA" id="ARBA00022660"/>
    </source>
</evidence>
<evidence type="ECO:0000256" key="13">
    <source>
        <dbReference type="ARBA" id="ARBA00022989"/>
    </source>
</evidence>
<keyword evidence="7 18" id="KW-0812">Transmembrane</keyword>
<evidence type="ECO:0000256" key="2">
    <source>
        <dbReference type="ARBA" id="ARBA00007866"/>
    </source>
</evidence>